<dbReference type="AlphaFoldDB" id="A0A0M0KK43"/>
<evidence type="ECO:0000256" key="1">
    <source>
        <dbReference type="ARBA" id="ARBA00010577"/>
    </source>
</evidence>
<gene>
    <name evidence="4" type="ORF">AMD02_07735</name>
</gene>
<evidence type="ECO:0000256" key="3">
    <source>
        <dbReference type="SAM" id="MobiDB-lite"/>
    </source>
</evidence>
<dbReference type="Pfam" id="PF03963">
    <property type="entry name" value="FlgD"/>
    <property type="match status" value="1"/>
</dbReference>
<dbReference type="NCBIfam" id="NF007197">
    <property type="entry name" value="PRK09618.1"/>
    <property type="match status" value="1"/>
</dbReference>
<comment type="caution">
    <text evidence="4">The sequence shown here is derived from an EMBL/GenBank/DDBJ whole genome shotgun (WGS) entry which is preliminary data.</text>
</comment>
<dbReference type="RefSeq" id="WP_010898604.1">
    <property type="nucleotide sequence ID" value="NZ_JARMVM010000331.1"/>
</dbReference>
<dbReference type="PATRIC" id="fig|136160.3.peg.1874"/>
<keyword evidence="2" id="KW-1005">Bacterial flagellum biogenesis</keyword>
<dbReference type="OMA" id="RWIHHEQ"/>
<accession>A0A0M0KK43</accession>
<dbReference type="InterPro" id="IPR005648">
    <property type="entry name" value="FlgD"/>
</dbReference>
<accession>A0A4Y7X0U3</accession>
<feature type="region of interest" description="Disordered" evidence="3">
    <location>
        <begin position="147"/>
        <end position="171"/>
    </location>
</feature>
<feature type="region of interest" description="Disordered" evidence="3">
    <location>
        <begin position="1"/>
        <end position="20"/>
    </location>
</feature>
<evidence type="ECO:0000313" key="4">
    <source>
        <dbReference type="EMBL" id="KOO38768.1"/>
    </source>
</evidence>
<reference evidence="4" key="1">
    <citation type="submission" date="2015-08" db="EMBL/GenBank/DDBJ databases">
        <title>Complete DNA Sequence of Pseudomonas syringae pv. actinidiae, the Causal Agent of Kiwifruit Canker Disease.</title>
        <authorList>
            <person name="Rikkerink E.H.A."/>
            <person name="Fineran P.C."/>
        </authorList>
    </citation>
    <scope>NUCLEOTIDE SEQUENCE</scope>
    <source>
        <strain evidence="4">DSM 13666</strain>
    </source>
</reference>
<keyword evidence="4" id="KW-0282">Flagellum</keyword>
<dbReference type="EMBL" id="LILD01000001">
    <property type="protein sequence ID" value="KOO38768.1"/>
    <property type="molecule type" value="Genomic_DNA"/>
</dbReference>
<name>A0A0M0KK43_ALKHA</name>
<dbReference type="GO" id="GO:0044781">
    <property type="term" value="P:bacterial-type flagellum organization"/>
    <property type="evidence" value="ECO:0007669"/>
    <property type="project" value="UniProtKB-KW"/>
</dbReference>
<comment type="similarity">
    <text evidence="1">Belongs to the FlgD family.</text>
</comment>
<feature type="compositionally biased region" description="Acidic residues" evidence="3">
    <location>
        <begin position="157"/>
        <end position="171"/>
    </location>
</feature>
<keyword evidence="4" id="KW-0969">Cilium</keyword>
<evidence type="ECO:0000256" key="2">
    <source>
        <dbReference type="ARBA" id="ARBA00022795"/>
    </source>
</evidence>
<keyword evidence="4" id="KW-0966">Cell projection</keyword>
<sequence>MTTTNGIDGSYYYENRPKEQSNSGILGKDDFLRILIAQLQYQDPLNPMDDREFIAQMAQFSSLEQMTNMNSAIQQFVKQQTSQTLVQHSELIGKRVTWKRIIDIDEYRQKEELVENTVTSVRLETNGNVSIQLDSGRWISADQLVQVSGKTNHQEEAEGDVGDNAPDEQEG</sequence>
<protein>
    <submittedName>
        <fullName evidence="4">Flagellar biosynthesis protein FlgD</fullName>
    </submittedName>
</protein>
<proteinExistence type="inferred from homology"/>
<organism evidence="4">
    <name type="scientific">Halalkalibacterium halodurans</name>
    <name type="common">Bacillus halodurans</name>
    <dbReference type="NCBI Taxonomy" id="86665"/>
    <lineage>
        <taxon>Bacteria</taxon>
        <taxon>Bacillati</taxon>
        <taxon>Bacillota</taxon>
        <taxon>Bacilli</taxon>
        <taxon>Bacillales</taxon>
        <taxon>Bacillaceae</taxon>
        <taxon>Halalkalibacterium (ex Joshi et al. 2022)</taxon>
    </lineage>
</organism>